<dbReference type="RefSeq" id="WP_310548727.1">
    <property type="nucleotide sequence ID" value="NZ_JAVKGR010000010.1"/>
</dbReference>
<accession>A0ABU2DTB7</accession>
<proteinExistence type="predicted"/>
<dbReference type="InterPro" id="IPR047990">
    <property type="entry name" value="DLW39-like"/>
</dbReference>
<name>A0ABU2DTB7_9MICC</name>
<sequence length="42" mass="4891">MRRIALLALTAAGIFGYRRWREAEEGRKVWDSATDSLNEDKH</sequence>
<reference evidence="1 2" key="1">
    <citation type="submission" date="2023-09" db="EMBL/GenBank/DDBJ databases">
        <title>Description of three actinobacteria isolated from air of manufacturing shop in a pharmaceutical factory.</title>
        <authorList>
            <person name="Zhang D.-F."/>
        </authorList>
    </citation>
    <scope>NUCLEOTIDE SEQUENCE [LARGE SCALE GENOMIC DNA]</scope>
    <source>
        <strain evidence="1 2">LY-0111</strain>
    </source>
</reference>
<dbReference type="EMBL" id="JAVKGR010000010">
    <property type="protein sequence ID" value="MDR8019743.1"/>
    <property type="molecule type" value="Genomic_DNA"/>
</dbReference>
<keyword evidence="2" id="KW-1185">Reference proteome</keyword>
<dbReference type="NCBIfam" id="NF038356">
    <property type="entry name" value="actino_DLW39"/>
    <property type="match status" value="1"/>
</dbReference>
<comment type="caution">
    <text evidence="1">The sequence shown here is derived from an EMBL/GenBank/DDBJ whole genome shotgun (WGS) entry which is preliminary data.</text>
</comment>
<evidence type="ECO:0000313" key="1">
    <source>
        <dbReference type="EMBL" id="MDR8019743.1"/>
    </source>
</evidence>
<organism evidence="1 2">
    <name type="scientific">Nesterenkonia aerolata</name>
    <dbReference type="NCBI Taxonomy" id="3074079"/>
    <lineage>
        <taxon>Bacteria</taxon>
        <taxon>Bacillati</taxon>
        <taxon>Actinomycetota</taxon>
        <taxon>Actinomycetes</taxon>
        <taxon>Micrococcales</taxon>
        <taxon>Micrococcaceae</taxon>
        <taxon>Nesterenkonia</taxon>
    </lineage>
</organism>
<dbReference type="Proteomes" id="UP001251870">
    <property type="component" value="Unassembled WGS sequence"/>
</dbReference>
<protein>
    <submittedName>
        <fullName evidence="1">DLW-39 family protein</fullName>
    </submittedName>
</protein>
<evidence type="ECO:0000313" key="2">
    <source>
        <dbReference type="Proteomes" id="UP001251870"/>
    </source>
</evidence>
<gene>
    <name evidence="1" type="ORF">RIL96_09225</name>
</gene>